<keyword evidence="6" id="KW-1185">Reference proteome</keyword>
<name>A0A1I8F189_9PLAT</name>
<evidence type="ECO:0000256" key="1">
    <source>
        <dbReference type="ARBA" id="ARBA00003343"/>
    </source>
</evidence>
<feature type="compositionally biased region" description="Low complexity" evidence="4">
    <location>
        <begin position="737"/>
        <end position="750"/>
    </location>
</feature>
<dbReference type="PANTHER" id="PTHR45908:SF19">
    <property type="entry name" value="FUNGAL LIPASE-LIKE DOMAIN-CONTAINING PROTEIN"/>
    <property type="match status" value="1"/>
</dbReference>
<dbReference type="Proteomes" id="UP000095280">
    <property type="component" value="Unplaced"/>
</dbReference>
<dbReference type="GO" id="GO:0006629">
    <property type="term" value="P:lipid metabolic process"/>
    <property type="evidence" value="ECO:0007669"/>
    <property type="project" value="InterPro"/>
</dbReference>
<dbReference type="EC" id="2.7.1.160" evidence="2"/>
<dbReference type="InterPro" id="IPR029058">
    <property type="entry name" value="AB_hydrolase_fold"/>
</dbReference>
<dbReference type="SUPFAM" id="SSF52047">
    <property type="entry name" value="RNI-like"/>
    <property type="match status" value="1"/>
</dbReference>
<dbReference type="SUPFAM" id="SSF53474">
    <property type="entry name" value="alpha/beta-Hydrolases"/>
    <property type="match status" value="1"/>
</dbReference>
<dbReference type="GO" id="GO:0000215">
    <property type="term" value="F:tRNA 2'-phosphotransferase activity"/>
    <property type="evidence" value="ECO:0007669"/>
    <property type="project" value="UniProtKB-EC"/>
</dbReference>
<reference evidence="7" key="1">
    <citation type="submission" date="2016-11" db="UniProtKB">
        <authorList>
            <consortium name="WormBaseParasite"/>
        </authorList>
    </citation>
    <scope>IDENTIFICATION</scope>
</reference>
<sequence length="994" mass="108081">RPHCAQTIGKILAYLLRYGAAKEGLAVNDGDFVDLDELLECSLLKGYAQELLKSVITEDVSFRGVKRFEIKQDALNGQQFVRATFGRRLEEKPFHDNSRVKKLGEICLDAIAMNIKQYDFSDFNDDYLISQLIQRLRSKKMLNNQTLDCILSSSLEILDLEGCYLTPKSLAIVRTRCPGLRPPQLETLNLTCCHNLTGRSLESIRTVCPHLRHLNLFGVPRISDEALLQFLCLAESLSYLDIFDRKFESSLYLETATETARQRGIVLLHRDVKDPEEMLRPLILALLPALLLASSAGRAGRRESCSSHTDCAKCATSQSWLGTSCRWCPIDLACHEPGSLVNKCSSSQEVVDPGKCHEPDNGHYEFDARLSELAAAISGAAYAPEPAPCLANFPPAAQAGGGRLVDVVKGVAACDMLHDECSGFVGRLPDRKLIVLAFRGTTGSSQLLVEGLMGLAMPKEAFPIGGKVQAYFSNGFKALWPQLHEPTLALMRANPDHSLLVTGHSLGGAMAALAAASLAAIDGVTPGRLAFYSLGEPRVGDYFFARAFDRLVPNSWRVVHGNDLIVHLPICSPVMLSSRGVSRLVAPFSCSGHLGFPYHHGTEVFFARTADMLPGSGGHRICTGTTPINEDSSCANSSDNWRSCLSPSNLMACVEAHKNYYGIHLGAGGRRTSAPGSLSTMTIRVSDNTTLKRTDITVKVAKLSSKSRLRVNLRRFIVWDSETVESRCTSVARRFGAQRSTQSRASASRAARAEPGGIGQASSVRRASEPSAPPQPLSLQAGHPGPRLRRLRFASGRRGRRRRPGRAPAASVAPPAQPRHPQRPRPTGGGRTAGPAARLRQGRDSFTHLSDLIGWRTHLNLRGQPVLKVARQPQQRRVRLPDASGESLRDAEGGEARGLGQHAVAARPSSGRVWQLQRIPELAQRHPMRRILEPGRVEYEHELPVRVEATDRGEVAVPGLAERSPAVAGHQDAAVRAAAARTVASNSARPAASA</sequence>
<dbReference type="Pfam" id="PF01764">
    <property type="entry name" value="Lipase_3"/>
    <property type="match status" value="1"/>
</dbReference>
<protein>
    <recommendedName>
        <fullName evidence="2">2'-phosphotransferase</fullName>
        <ecNumber evidence="2">2.7.1.160</ecNumber>
    </recommendedName>
</protein>
<feature type="domain" description="Fungal lipase-type" evidence="5">
    <location>
        <begin position="435"/>
        <end position="571"/>
    </location>
</feature>
<dbReference type="InterPro" id="IPR002745">
    <property type="entry name" value="Ptrans_KptA/Tpt1"/>
</dbReference>
<feature type="region of interest" description="Disordered" evidence="4">
    <location>
        <begin position="872"/>
        <end position="897"/>
    </location>
</feature>
<comment type="function">
    <text evidence="1">Catalyzes the last step of tRNA splicing, the transfer of the splice junction 2'-phosphate from ligated tRNA to NAD to produce ADP-ribose 1''-2'' cyclic phosphate.</text>
</comment>
<dbReference type="WBParaSite" id="maker-unitig_1098-snap-gene-0.2-mRNA-1">
    <property type="protein sequence ID" value="maker-unitig_1098-snap-gene-0.2-mRNA-1"/>
    <property type="gene ID" value="maker-unitig_1098-snap-gene-0.2"/>
</dbReference>
<dbReference type="InterPro" id="IPR002921">
    <property type="entry name" value="Fungal_lipase-type"/>
</dbReference>
<dbReference type="SMART" id="SM00367">
    <property type="entry name" value="LRR_CC"/>
    <property type="match status" value="3"/>
</dbReference>
<accession>A0A1I8F189</accession>
<dbReference type="Gene3D" id="3.80.10.10">
    <property type="entry name" value="Ribonuclease Inhibitor"/>
    <property type="match status" value="1"/>
</dbReference>
<dbReference type="InterPro" id="IPR006553">
    <property type="entry name" value="Leu-rich_rpt_Cys-con_subtyp"/>
</dbReference>
<dbReference type="AlphaFoldDB" id="A0A1I8F189"/>
<comment type="catalytic activity">
    <reaction evidence="3">
        <text>2'-phospho-[ligated tRNA] + NAD(+) = mature tRNA + ADP-alpha-D-ribose 1'',2''-cyclic phosphate + nicotinamide</text>
        <dbReference type="Rhea" id="RHEA:23324"/>
        <dbReference type="Rhea" id="RHEA-COMP:11106"/>
        <dbReference type="Rhea" id="RHEA-COMP:11107"/>
        <dbReference type="ChEBI" id="CHEBI:17154"/>
        <dbReference type="ChEBI" id="CHEBI:57540"/>
        <dbReference type="ChEBI" id="CHEBI:76596"/>
        <dbReference type="ChEBI" id="CHEBI:82883"/>
        <dbReference type="ChEBI" id="CHEBI:85027"/>
        <dbReference type="EC" id="2.7.1.160"/>
    </reaction>
</comment>
<dbReference type="Pfam" id="PF01885">
    <property type="entry name" value="PTS_2-RNA"/>
    <property type="match status" value="1"/>
</dbReference>
<proteinExistence type="predicted"/>
<feature type="region of interest" description="Disordered" evidence="4">
    <location>
        <begin position="733"/>
        <end position="841"/>
    </location>
</feature>
<organism evidence="6 7">
    <name type="scientific">Macrostomum lignano</name>
    <dbReference type="NCBI Taxonomy" id="282301"/>
    <lineage>
        <taxon>Eukaryota</taxon>
        <taxon>Metazoa</taxon>
        <taxon>Spiralia</taxon>
        <taxon>Lophotrochozoa</taxon>
        <taxon>Platyhelminthes</taxon>
        <taxon>Rhabditophora</taxon>
        <taxon>Macrostomorpha</taxon>
        <taxon>Macrostomida</taxon>
        <taxon>Macrostomidae</taxon>
        <taxon>Macrostomum</taxon>
    </lineage>
</organism>
<evidence type="ECO:0000259" key="5">
    <source>
        <dbReference type="Pfam" id="PF01764"/>
    </source>
</evidence>
<evidence type="ECO:0000313" key="7">
    <source>
        <dbReference type="WBParaSite" id="maker-unitig_1098-snap-gene-0.2-mRNA-1"/>
    </source>
</evidence>
<dbReference type="CDD" id="cd00519">
    <property type="entry name" value="Lipase_3"/>
    <property type="match status" value="1"/>
</dbReference>
<dbReference type="InterPro" id="IPR032675">
    <property type="entry name" value="LRR_dom_sf"/>
</dbReference>
<evidence type="ECO:0000256" key="4">
    <source>
        <dbReference type="SAM" id="MobiDB-lite"/>
    </source>
</evidence>
<dbReference type="InterPro" id="IPR042080">
    <property type="entry name" value="RNA_2'-PTrans_N"/>
</dbReference>
<dbReference type="Gene3D" id="1.10.10.970">
    <property type="entry name" value="RNA 2'-phosphotransferase, Tpt1/KptA family, N-terminal domain"/>
    <property type="match status" value="1"/>
</dbReference>
<evidence type="ECO:0000256" key="2">
    <source>
        <dbReference type="ARBA" id="ARBA00012007"/>
    </source>
</evidence>
<dbReference type="SUPFAM" id="SSF56399">
    <property type="entry name" value="ADP-ribosylation"/>
    <property type="match status" value="1"/>
</dbReference>
<dbReference type="PANTHER" id="PTHR45908">
    <property type="entry name" value="PROTEIN CBG11750-RELATED"/>
    <property type="match status" value="1"/>
</dbReference>
<feature type="compositionally biased region" description="Basic residues" evidence="4">
    <location>
        <begin position="786"/>
        <end position="805"/>
    </location>
</feature>
<evidence type="ECO:0000256" key="3">
    <source>
        <dbReference type="ARBA" id="ARBA00047949"/>
    </source>
</evidence>
<dbReference type="Gene3D" id="3.40.50.1820">
    <property type="entry name" value="alpha/beta hydrolase"/>
    <property type="match status" value="1"/>
</dbReference>
<evidence type="ECO:0000313" key="6">
    <source>
        <dbReference type="Proteomes" id="UP000095280"/>
    </source>
</evidence>